<feature type="region of interest" description="Disordered" evidence="1">
    <location>
        <begin position="1"/>
        <end position="26"/>
    </location>
</feature>
<name>A0A8X6S848_TRICX</name>
<evidence type="ECO:0000256" key="1">
    <source>
        <dbReference type="SAM" id="MobiDB-lite"/>
    </source>
</evidence>
<accession>A0A8X6S848</accession>
<feature type="region of interest" description="Disordered" evidence="1">
    <location>
        <begin position="127"/>
        <end position="154"/>
    </location>
</feature>
<sequence>MAQQTDMNFSPISPLSTASNSTAPTPCEELTAMKNYIRRLHTICNGKEKSVSFLRLDQGHMESDSLYQLAWSERNSQHKRKDEDDFKFPPLRKTARKTILEQPEDVIVENQFSLLSNVIIKQVSGQLTPPTANNQKSADVTNDQQRQGNNLLPPPIMMKITKTYREQVDTVKKKKYTLTLD</sequence>
<reference evidence="2" key="1">
    <citation type="submission" date="2020-08" db="EMBL/GenBank/DDBJ databases">
        <title>Multicomponent nature underlies the extraordinary mechanical properties of spider dragline silk.</title>
        <authorList>
            <person name="Kono N."/>
            <person name="Nakamura H."/>
            <person name="Mori M."/>
            <person name="Yoshida Y."/>
            <person name="Ohtoshi R."/>
            <person name="Malay A.D."/>
            <person name="Moran D.A.P."/>
            <person name="Tomita M."/>
            <person name="Numata K."/>
            <person name="Arakawa K."/>
        </authorList>
    </citation>
    <scope>NUCLEOTIDE SEQUENCE</scope>
</reference>
<feature type="compositionally biased region" description="Polar residues" evidence="1">
    <location>
        <begin position="127"/>
        <end position="150"/>
    </location>
</feature>
<gene>
    <name evidence="2" type="ORF">TNCV_810421</name>
</gene>
<keyword evidence="3" id="KW-1185">Reference proteome</keyword>
<dbReference type="AlphaFoldDB" id="A0A8X6S848"/>
<feature type="compositionally biased region" description="Polar residues" evidence="1">
    <location>
        <begin position="1"/>
        <end position="24"/>
    </location>
</feature>
<evidence type="ECO:0000313" key="3">
    <source>
        <dbReference type="Proteomes" id="UP000887159"/>
    </source>
</evidence>
<organism evidence="2 3">
    <name type="scientific">Trichonephila clavipes</name>
    <name type="common">Golden silk orbweaver</name>
    <name type="synonym">Nephila clavipes</name>
    <dbReference type="NCBI Taxonomy" id="2585209"/>
    <lineage>
        <taxon>Eukaryota</taxon>
        <taxon>Metazoa</taxon>
        <taxon>Ecdysozoa</taxon>
        <taxon>Arthropoda</taxon>
        <taxon>Chelicerata</taxon>
        <taxon>Arachnida</taxon>
        <taxon>Araneae</taxon>
        <taxon>Araneomorphae</taxon>
        <taxon>Entelegynae</taxon>
        <taxon>Araneoidea</taxon>
        <taxon>Nephilidae</taxon>
        <taxon>Trichonephila</taxon>
    </lineage>
</organism>
<evidence type="ECO:0000313" key="2">
    <source>
        <dbReference type="EMBL" id="GFY08609.1"/>
    </source>
</evidence>
<protein>
    <submittedName>
        <fullName evidence="2">Uncharacterized protein</fullName>
    </submittedName>
</protein>
<dbReference type="EMBL" id="BMAU01021282">
    <property type="protein sequence ID" value="GFY08609.1"/>
    <property type="molecule type" value="Genomic_DNA"/>
</dbReference>
<dbReference type="Proteomes" id="UP000887159">
    <property type="component" value="Unassembled WGS sequence"/>
</dbReference>
<comment type="caution">
    <text evidence="2">The sequence shown here is derived from an EMBL/GenBank/DDBJ whole genome shotgun (WGS) entry which is preliminary data.</text>
</comment>
<proteinExistence type="predicted"/>